<feature type="compositionally biased region" description="Polar residues" evidence="1">
    <location>
        <begin position="140"/>
        <end position="150"/>
    </location>
</feature>
<gene>
    <name evidence="3" type="ORF">H2200_006245</name>
</gene>
<keyword evidence="2" id="KW-0812">Transmembrane</keyword>
<feature type="transmembrane region" description="Helical" evidence="2">
    <location>
        <begin position="308"/>
        <end position="326"/>
    </location>
</feature>
<dbReference type="AlphaFoldDB" id="A0AA39CIW4"/>
<evidence type="ECO:0000313" key="4">
    <source>
        <dbReference type="Proteomes" id="UP001172673"/>
    </source>
</evidence>
<protein>
    <submittedName>
        <fullName evidence="3">Uncharacterized protein</fullName>
    </submittedName>
</protein>
<dbReference type="EMBL" id="JAPDRK010000008">
    <property type="protein sequence ID" value="KAJ9609916.1"/>
    <property type="molecule type" value="Genomic_DNA"/>
</dbReference>
<organism evidence="3 4">
    <name type="scientific">Cladophialophora chaetospira</name>
    <dbReference type="NCBI Taxonomy" id="386627"/>
    <lineage>
        <taxon>Eukaryota</taxon>
        <taxon>Fungi</taxon>
        <taxon>Dikarya</taxon>
        <taxon>Ascomycota</taxon>
        <taxon>Pezizomycotina</taxon>
        <taxon>Eurotiomycetes</taxon>
        <taxon>Chaetothyriomycetidae</taxon>
        <taxon>Chaetothyriales</taxon>
        <taxon>Herpotrichiellaceae</taxon>
        <taxon>Cladophialophora</taxon>
    </lineage>
</organism>
<keyword evidence="2" id="KW-1133">Transmembrane helix</keyword>
<proteinExistence type="predicted"/>
<feature type="region of interest" description="Disordered" evidence="1">
    <location>
        <begin position="140"/>
        <end position="159"/>
    </location>
</feature>
<evidence type="ECO:0000256" key="1">
    <source>
        <dbReference type="SAM" id="MobiDB-lite"/>
    </source>
</evidence>
<keyword evidence="4" id="KW-1185">Reference proteome</keyword>
<name>A0AA39CIW4_9EURO</name>
<keyword evidence="2" id="KW-0472">Membrane</keyword>
<sequence>MTTILPRRAGFVCRSCQKLSAQPNRRQFISQVASPPKQEFSSKPRKTIAVPLRKRATQTTDSAVSDRLAAIKATKPAEARDASAAQSSANPAQKLKDFEKFVAQVQSTDAAADYDDVLETLMDMYEYSNVLVHGTSNIQDEKTTTSSSHGENSEGGILDDLAEGQSTSIHNVSTTSSQPQQMSLSFRTTAAATISKLSYTLLQSPKVYITEGMLQIYVRTICQLGSPEYLPEIFHLYATKPIPRAESAHPVKYSLPWPKMPKYAIPIDLAEAALESAILKKNLSLAVAIIDTTVGAPAFRTSKILRQASVPGLILGAAPLVVYAGADWVSRWQNTMDSDIAKYTAVAGALAYIGTLSTIGFVAITTYNDQMQRVVWRPGTYLSSRWLREEERRFFDRLALAWGFQDKARWGEEHGGEWLRLRDEVGVRDMILDKTDLMEGMQ</sequence>
<feature type="transmembrane region" description="Helical" evidence="2">
    <location>
        <begin position="346"/>
        <end position="367"/>
    </location>
</feature>
<evidence type="ECO:0000313" key="3">
    <source>
        <dbReference type="EMBL" id="KAJ9609916.1"/>
    </source>
</evidence>
<evidence type="ECO:0000256" key="2">
    <source>
        <dbReference type="SAM" id="Phobius"/>
    </source>
</evidence>
<comment type="caution">
    <text evidence="3">The sequence shown here is derived from an EMBL/GenBank/DDBJ whole genome shotgun (WGS) entry which is preliminary data.</text>
</comment>
<reference evidence="3" key="1">
    <citation type="submission" date="2022-10" db="EMBL/GenBank/DDBJ databases">
        <title>Culturing micro-colonial fungi from biological soil crusts in the Mojave desert and describing Neophaeococcomyces mojavensis, and introducing the new genera and species Taxawa tesnikishii.</title>
        <authorList>
            <person name="Kurbessoian T."/>
            <person name="Stajich J.E."/>
        </authorList>
    </citation>
    <scope>NUCLEOTIDE SEQUENCE</scope>
    <source>
        <strain evidence="3">TK_41</strain>
    </source>
</reference>
<dbReference type="Proteomes" id="UP001172673">
    <property type="component" value="Unassembled WGS sequence"/>
</dbReference>
<accession>A0AA39CIW4</accession>